<feature type="active site" description="Proton donor/acceptor" evidence="4">
    <location>
        <position position="152"/>
    </location>
</feature>
<dbReference type="GO" id="GO:0003855">
    <property type="term" value="F:3-dehydroquinate dehydratase activity"/>
    <property type="evidence" value="ECO:0007669"/>
    <property type="project" value="UniProtKB-EC"/>
</dbReference>
<feature type="binding site" evidence="4">
    <location>
        <begin position="47"/>
        <end position="49"/>
    </location>
    <ligand>
        <name>3-dehydroquinate</name>
        <dbReference type="ChEBI" id="CHEBI:32364"/>
    </ligand>
</feature>
<comment type="caution">
    <text evidence="4">Lacks conserved residue(s) required for the propagation of feature annotation.</text>
</comment>
<keyword evidence="4" id="KW-0057">Aromatic amino acid biosynthesis</keyword>
<dbReference type="Pfam" id="PF01487">
    <property type="entry name" value="DHquinase_I"/>
    <property type="match status" value="1"/>
</dbReference>
<dbReference type="PANTHER" id="PTHR43699">
    <property type="entry name" value="3-DEHYDROQUINATE DEHYDRATASE"/>
    <property type="match status" value="1"/>
</dbReference>
<protein>
    <recommendedName>
        <fullName evidence="4">3-dehydroquinate dehydratase</fullName>
        <shortName evidence="4">3-dehydroquinase</shortName>
        <ecNumber evidence="4">4.2.1.10</ecNumber>
    </recommendedName>
    <alternativeName>
        <fullName evidence="4">Type I DHQase</fullName>
    </alternativeName>
    <alternativeName>
        <fullName evidence="4">Type I dehydroquinase</fullName>
        <shortName evidence="4">DHQ1</shortName>
    </alternativeName>
</protein>
<evidence type="ECO:0000256" key="2">
    <source>
        <dbReference type="ARBA" id="ARBA00023239"/>
    </source>
</evidence>
<dbReference type="SUPFAM" id="SSF51569">
    <property type="entry name" value="Aldolase"/>
    <property type="match status" value="1"/>
</dbReference>
<sequence length="255" mass="29260">MENIIKIKNIKLGNGAPKICVPVIEKTEKEIIKYIKYINKLPIDIIEFRADFYLEDIIENDEKNINDNIIDLSKDIKKITNKPILFTLRSDKEGGKIKNNSYDKIINIYKEVIENKCFDLIDLEILSLKEKDIKNLIKLSKEKNIKTILSNHNFNKTPSKKYIISLINKMIKLKCDIVKVAYMPKNKKDAIVLLDAITEIKDFPIIAISMGKLGIITRIFGSVMTFASAKSSSAPGQLEAMKLKYILDNIYDNFI</sequence>
<comment type="catalytic activity">
    <reaction evidence="1 4">
        <text>3-dehydroquinate = 3-dehydroshikimate + H2O</text>
        <dbReference type="Rhea" id="RHEA:21096"/>
        <dbReference type="ChEBI" id="CHEBI:15377"/>
        <dbReference type="ChEBI" id="CHEBI:16630"/>
        <dbReference type="ChEBI" id="CHEBI:32364"/>
        <dbReference type="EC" id="4.2.1.10"/>
    </reaction>
</comment>
<dbReference type="Gene3D" id="3.20.20.70">
    <property type="entry name" value="Aldolase class I"/>
    <property type="match status" value="1"/>
</dbReference>
<dbReference type="CDD" id="cd00502">
    <property type="entry name" value="DHQase_I"/>
    <property type="match status" value="1"/>
</dbReference>
<feature type="binding site" evidence="4">
    <location>
        <position position="218"/>
    </location>
    <ligand>
        <name>3-dehydroquinate</name>
        <dbReference type="ChEBI" id="CHEBI:32364"/>
    </ligand>
</feature>
<name>A0ABY2TWX1_9SPIR</name>
<dbReference type="InterPro" id="IPR001381">
    <property type="entry name" value="DHquinase_I"/>
</dbReference>
<feature type="active site" description="Schiff-base intermediate with substrate" evidence="4">
    <location>
        <position position="179"/>
    </location>
</feature>
<keyword evidence="3 4" id="KW-0704">Schiff base</keyword>
<evidence type="ECO:0000256" key="3">
    <source>
        <dbReference type="ARBA" id="ARBA00023270"/>
    </source>
</evidence>
<dbReference type="InterPro" id="IPR013785">
    <property type="entry name" value="Aldolase_TIM"/>
</dbReference>
<proteinExistence type="inferred from homology"/>
<dbReference type="EC" id="4.2.1.10" evidence="4"/>
<feature type="binding site" evidence="4">
    <location>
        <position position="233"/>
    </location>
    <ligand>
        <name>3-dehydroquinate</name>
        <dbReference type="ChEBI" id="CHEBI:32364"/>
    </ligand>
</feature>
<keyword evidence="2 4" id="KW-0456">Lyase</keyword>
<dbReference type="EMBL" id="SJDU01000004">
    <property type="protein sequence ID" value="TKZ36386.1"/>
    <property type="molecule type" value="Genomic_DNA"/>
</dbReference>
<dbReference type="InterPro" id="IPR050146">
    <property type="entry name" value="Type-I_3-dehydroquinase"/>
</dbReference>
<dbReference type="Proteomes" id="UP000310168">
    <property type="component" value="Unassembled WGS sequence"/>
</dbReference>
<accession>A0ABY2TWX1</accession>
<organism evidence="5 6">
    <name type="scientific">Brachyspira catarrhinii</name>
    <dbReference type="NCBI Taxonomy" id="2528966"/>
    <lineage>
        <taxon>Bacteria</taxon>
        <taxon>Pseudomonadati</taxon>
        <taxon>Spirochaetota</taxon>
        <taxon>Spirochaetia</taxon>
        <taxon>Brachyspirales</taxon>
        <taxon>Brachyspiraceae</taxon>
        <taxon>Brachyspira</taxon>
    </lineage>
</organism>
<comment type="caution">
    <text evidence="5">The sequence shown here is derived from an EMBL/GenBank/DDBJ whole genome shotgun (WGS) entry which is preliminary data.</text>
</comment>
<evidence type="ECO:0000256" key="1">
    <source>
        <dbReference type="ARBA" id="ARBA00001864"/>
    </source>
</evidence>
<dbReference type="HAMAP" id="MF_00214">
    <property type="entry name" value="AroD"/>
    <property type="match status" value="1"/>
</dbReference>
<comment type="function">
    <text evidence="4">Involved in the third step of the chorismate pathway, which leads to the biosynthesis of aromatic amino acids. Catalyzes the cis-dehydration of 3-dehydroquinate (DHQ) and introduces the first double bond of the aromatic ring to yield 3-dehydroshikimate.</text>
</comment>
<evidence type="ECO:0000313" key="6">
    <source>
        <dbReference type="Proteomes" id="UP000310168"/>
    </source>
</evidence>
<comment type="similarity">
    <text evidence="4">Belongs to the type-I 3-dehydroquinase family.</text>
</comment>
<dbReference type="PANTHER" id="PTHR43699:SF1">
    <property type="entry name" value="3-DEHYDROQUINATE DEHYDRATASE"/>
    <property type="match status" value="1"/>
</dbReference>
<gene>
    <name evidence="4 5" type="primary">aroD</name>
    <name evidence="5" type="ORF">EZH24_00335</name>
</gene>
<comment type="pathway">
    <text evidence="4">Metabolic intermediate biosynthesis; chorismate biosynthesis; chorismate from D-erythrose 4-phosphate and phosphoenolpyruvate: step 3/7.</text>
</comment>
<feature type="binding site" evidence="4">
    <location>
        <position position="89"/>
    </location>
    <ligand>
        <name>3-dehydroquinate</name>
        <dbReference type="ChEBI" id="CHEBI:32364"/>
    </ligand>
</feature>
<keyword evidence="6" id="KW-1185">Reference proteome</keyword>
<reference evidence="5 6" key="1">
    <citation type="journal article" date="2019" name="Anaerobe">
        <title>Brachyspira catarrhinii sp. nov., an anaerobic intestinal spirochaete isolated from vervet monkeys may have been misidentified as Brachyspira aalborgi in previous studies.</title>
        <authorList>
            <person name="Phillips N.D."/>
            <person name="La T."/>
            <person name="Hampson D.J."/>
        </authorList>
    </citation>
    <scope>NUCLEOTIDE SEQUENCE [LARGE SCALE GENOMIC DNA]</scope>
    <source>
        <strain evidence="5 6">Z12</strain>
    </source>
</reference>
<feature type="binding site" evidence="4">
    <location>
        <position position="237"/>
    </location>
    <ligand>
        <name>3-dehydroquinate</name>
        <dbReference type="ChEBI" id="CHEBI:32364"/>
    </ligand>
</feature>
<comment type="subunit">
    <text evidence="4">Homodimer.</text>
</comment>
<evidence type="ECO:0000256" key="4">
    <source>
        <dbReference type="HAMAP-Rule" id="MF_00214"/>
    </source>
</evidence>
<evidence type="ECO:0000313" key="5">
    <source>
        <dbReference type="EMBL" id="TKZ36386.1"/>
    </source>
</evidence>
<dbReference type="RefSeq" id="WP_137997148.1">
    <property type="nucleotide sequence ID" value="NZ_SJDU01000004.1"/>
</dbReference>
<dbReference type="NCBIfam" id="TIGR01093">
    <property type="entry name" value="aroD"/>
    <property type="match status" value="1"/>
</dbReference>
<keyword evidence="4" id="KW-0028">Amino-acid biosynthesis</keyword>